<dbReference type="InterPro" id="IPR022935">
    <property type="entry name" value="ClpS"/>
</dbReference>
<comment type="subunit">
    <text evidence="1">Binds to the N-terminal domain of the chaperone ClpA.</text>
</comment>
<dbReference type="PANTHER" id="PTHR33473:SF19">
    <property type="entry name" value="ATP-DEPENDENT CLP PROTEASE ADAPTER PROTEIN CLPS"/>
    <property type="match status" value="1"/>
</dbReference>
<dbReference type="GO" id="GO:0006508">
    <property type="term" value="P:proteolysis"/>
    <property type="evidence" value="ECO:0007669"/>
    <property type="project" value="UniProtKB-UniRule"/>
</dbReference>
<dbReference type="Proteomes" id="UP000603545">
    <property type="component" value="Unassembled WGS sequence"/>
</dbReference>
<dbReference type="Pfam" id="PF02617">
    <property type="entry name" value="ClpS"/>
    <property type="match status" value="1"/>
</dbReference>
<keyword evidence="3" id="KW-0645">Protease</keyword>
<evidence type="ECO:0000256" key="1">
    <source>
        <dbReference type="HAMAP-Rule" id="MF_00302"/>
    </source>
</evidence>
<comment type="similarity">
    <text evidence="1">Belongs to the ClpS family.</text>
</comment>
<feature type="domain" description="Adaptor protein ClpS core" evidence="2">
    <location>
        <begin position="22"/>
        <end position="100"/>
    </location>
</feature>
<dbReference type="PANTHER" id="PTHR33473">
    <property type="entry name" value="ATP-DEPENDENT CLP PROTEASE ADAPTER PROTEIN CLPS1, CHLOROPLASTIC"/>
    <property type="match status" value="1"/>
</dbReference>
<dbReference type="HAMAP" id="MF_00302">
    <property type="entry name" value="ClpS"/>
    <property type="match status" value="1"/>
</dbReference>
<name>A0A8J6N6P6_9BACT</name>
<proteinExistence type="inferred from homology"/>
<dbReference type="Gene3D" id="3.30.1390.10">
    <property type="match status" value="1"/>
</dbReference>
<keyword evidence="3" id="KW-0378">Hydrolase</keyword>
<sequence length="104" mass="12000">MGNYSPEADDVVRSETLDDVREPSMYRVLLHNDDYTSMEFVVEILQFVFNKSAEEATLIMLKVHNEGIGLCGVYTYEIAETKVDTVQVLAREREFPLKCTMERD</sequence>
<evidence type="ECO:0000313" key="4">
    <source>
        <dbReference type="Proteomes" id="UP000603545"/>
    </source>
</evidence>
<dbReference type="SUPFAM" id="SSF54736">
    <property type="entry name" value="ClpS-like"/>
    <property type="match status" value="1"/>
</dbReference>
<dbReference type="InterPro" id="IPR014719">
    <property type="entry name" value="Ribosomal_bL12_C/ClpS-like"/>
</dbReference>
<dbReference type="GO" id="GO:0008233">
    <property type="term" value="F:peptidase activity"/>
    <property type="evidence" value="ECO:0007669"/>
    <property type="project" value="UniProtKB-KW"/>
</dbReference>
<accession>A0A8J6N6P6</accession>
<dbReference type="GO" id="GO:0030163">
    <property type="term" value="P:protein catabolic process"/>
    <property type="evidence" value="ECO:0007669"/>
    <property type="project" value="InterPro"/>
</dbReference>
<reference evidence="3 4" key="1">
    <citation type="submission" date="2020-08" db="EMBL/GenBank/DDBJ databases">
        <title>Bridging the membrane lipid divide: bacteria of the FCB group superphylum have the potential to synthesize archaeal ether lipids.</title>
        <authorList>
            <person name="Villanueva L."/>
            <person name="Von Meijenfeldt F.A.B."/>
            <person name="Westbye A.B."/>
            <person name="Yadav S."/>
            <person name="Hopmans E.C."/>
            <person name="Dutilh B.E."/>
            <person name="Sinninghe Damste J.S."/>
        </authorList>
    </citation>
    <scope>NUCLEOTIDE SEQUENCE [LARGE SCALE GENOMIC DNA]</scope>
    <source>
        <strain evidence="3">NIOZ-UU82</strain>
    </source>
</reference>
<organism evidence="3 4">
    <name type="scientific">Candidatus Desulfaltia bathyphila</name>
    <dbReference type="NCBI Taxonomy" id="2841697"/>
    <lineage>
        <taxon>Bacteria</taxon>
        <taxon>Pseudomonadati</taxon>
        <taxon>Thermodesulfobacteriota</taxon>
        <taxon>Desulfobacteria</taxon>
        <taxon>Desulfobacterales</taxon>
        <taxon>Desulfobacterales incertae sedis</taxon>
        <taxon>Candidatus Desulfaltia</taxon>
    </lineage>
</organism>
<comment type="caution">
    <text evidence="3">The sequence shown here is derived from an EMBL/GenBank/DDBJ whole genome shotgun (WGS) entry which is preliminary data.</text>
</comment>
<dbReference type="FunFam" id="3.30.1390.10:FF:000002">
    <property type="entry name" value="ATP-dependent Clp protease adapter protein ClpS"/>
    <property type="match status" value="1"/>
</dbReference>
<protein>
    <recommendedName>
        <fullName evidence="1">ATP-dependent Clp protease adapter protein ClpS</fullName>
    </recommendedName>
</protein>
<evidence type="ECO:0000313" key="3">
    <source>
        <dbReference type="EMBL" id="MBC8199522.1"/>
    </source>
</evidence>
<evidence type="ECO:0000259" key="2">
    <source>
        <dbReference type="Pfam" id="PF02617"/>
    </source>
</evidence>
<gene>
    <name evidence="1 3" type="primary">clpS</name>
    <name evidence="3" type="ORF">H8E80_05685</name>
</gene>
<dbReference type="NCBIfam" id="NF000672">
    <property type="entry name" value="PRK00033.1-5"/>
    <property type="match status" value="1"/>
</dbReference>
<dbReference type="AlphaFoldDB" id="A0A8J6N6P6"/>
<comment type="function">
    <text evidence="1">Involved in the modulation of the specificity of the ClpAP-mediated ATP-dependent protein degradation.</text>
</comment>
<dbReference type="InterPro" id="IPR003769">
    <property type="entry name" value="ClpS_core"/>
</dbReference>
<dbReference type="EMBL" id="JACNLL010000055">
    <property type="protein sequence ID" value="MBC8199522.1"/>
    <property type="molecule type" value="Genomic_DNA"/>
</dbReference>